<dbReference type="Proteomes" id="UP000092698">
    <property type="component" value="Chromosome"/>
</dbReference>
<feature type="compositionally biased region" description="Basic and acidic residues" evidence="1">
    <location>
        <begin position="7"/>
        <end position="23"/>
    </location>
</feature>
<feature type="domain" description="Anti-sigma factor NepR" evidence="2">
    <location>
        <begin position="22"/>
        <end position="55"/>
    </location>
</feature>
<evidence type="ECO:0000256" key="1">
    <source>
        <dbReference type="SAM" id="MobiDB-lite"/>
    </source>
</evidence>
<dbReference type="EMBL" id="CP016545">
    <property type="protein sequence ID" value="ANU08781.1"/>
    <property type="molecule type" value="Genomic_DNA"/>
</dbReference>
<evidence type="ECO:0000313" key="3">
    <source>
        <dbReference type="EMBL" id="ANU08781.1"/>
    </source>
</evidence>
<sequence>MATAEKNSPDKGKRDAQEHKDDPQWADGLKKLYNSVVEEPLPDSFQDLLAKLDADKS</sequence>
<accession>A0A1C7DBT8</accession>
<keyword evidence="4" id="KW-1185">Reference proteome</keyword>
<proteinExistence type="predicted"/>
<protein>
    <recommendedName>
        <fullName evidence="2">Anti-sigma factor NepR domain-containing protein</fullName>
    </recommendedName>
</protein>
<evidence type="ECO:0000313" key="4">
    <source>
        <dbReference type="Proteomes" id="UP000092698"/>
    </source>
</evidence>
<evidence type="ECO:0000259" key="2">
    <source>
        <dbReference type="Pfam" id="PF18557"/>
    </source>
</evidence>
<organism evidence="3 4">
    <name type="scientific">Paraurantiacibacter namhicola</name>
    <dbReference type="NCBI Taxonomy" id="645517"/>
    <lineage>
        <taxon>Bacteria</taxon>
        <taxon>Pseudomonadati</taxon>
        <taxon>Pseudomonadota</taxon>
        <taxon>Alphaproteobacteria</taxon>
        <taxon>Sphingomonadales</taxon>
        <taxon>Erythrobacteraceae</taxon>
        <taxon>Paraurantiacibacter</taxon>
    </lineage>
</organism>
<dbReference type="AlphaFoldDB" id="A0A1C7DBT8"/>
<feature type="region of interest" description="Disordered" evidence="1">
    <location>
        <begin position="1"/>
        <end position="26"/>
    </location>
</feature>
<dbReference type="KEGG" id="anh:A6F65_02502"/>
<dbReference type="STRING" id="645517.A6F65_02502"/>
<dbReference type="Pfam" id="PF18557">
    <property type="entry name" value="NepR"/>
    <property type="match status" value="1"/>
</dbReference>
<dbReference type="InterPro" id="IPR041649">
    <property type="entry name" value="NepR"/>
</dbReference>
<name>A0A1C7DBT8_9SPHN</name>
<reference evidence="3 4" key="1">
    <citation type="submission" date="2016-07" db="EMBL/GenBank/DDBJ databases">
        <title>Complete genome sequence of Altererythrobacter namhicola JCM 16345T, containing esterase-encoding genes.</title>
        <authorList>
            <person name="Cheng H."/>
            <person name="Wu Y.-H."/>
            <person name="Jian S.-L."/>
            <person name="Huo Y.-Y."/>
            <person name="Wang C.-S."/>
            <person name="Xu X.-W."/>
        </authorList>
    </citation>
    <scope>NUCLEOTIDE SEQUENCE [LARGE SCALE GENOMIC DNA]</scope>
    <source>
        <strain evidence="3 4">JCM 16345</strain>
    </source>
</reference>
<gene>
    <name evidence="3" type="ORF">A6F65_02502</name>
</gene>
<dbReference type="RefSeq" id="WP_169817031.1">
    <property type="nucleotide sequence ID" value="NZ_CP016545.1"/>
</dbReference>